<dbReference type="RefSeq" id="XP_033460826.1">
    <property type="nucleotide sequence ID" value="XM_033599626.1"/>
</dbReference>
<reference evidence="2" key="2">
    <citation type="submission" date="2020-04" db="EMBL/GenBank/DDBJ databases">
        <authorList>
            <consortium name="NCBI Genome Project"/>
        </authorList>
    </citation>
    <scope>NUCLEOTIDE SEQUENCE</scope>
    <source>
        <strain evidence="2">CBS 342.82</strain>
    </source>
</reference>
<reference evidence="2" key="1">
    <citation type="submission" date="2020-01" db="EMBL/GenBank/DDBJ databases">
        <authorList>
            <consortium name="DOE Joint Genome Institute"/>
            <person name="Haridas S."/>
            <person name="Albert R."/>
            <person name="Binder M."/>
            <person name="Bloem J."/>
            <person name="Labutti K."/>
            <person name="Salamov A."/>
            <person name="Andreopoulos B."/>
            <person name="Baker S.E."/>
            <person name="Barry K."/>
            <person name="Bills G."/>
            <person name="Bluhm B.H."/>
            <person name="Cannon C."/>
            <person name="Castanera R."/>
            <person name="Culley D.E."/>
            <person name="Daum C."/>
            <person name="Ezra D."/>
            <person name="Gonzalez J.B."/>
            <person name="Henrissat B."/>
            <person name="Kuo A."/>
            <person name="Liang C."/>
            <person name="Lipzen A."/>
            <person name="Lutzoni F."/>
            <person name="Magnuson J."/>
            <person name="Mondo S."/>
            <person name="Nolan M."/>
            <person name="Ohm R."/>
            <person name="Pangilinan J."/>
            <person name="Park H.-J."/>
            <person name="Ramirez L."/>
            <person name="Alfaro M."/>
            <person name="Sun H."/>
            <person name="Tritt A."/>
            <person name="Yoshinaga Y."/>
            <person name="Zwiers L.-H."/>
            <person name="Turgeon B.G."/>
            <person name="Goodwin S.B."/>
            <person name="Spatafora J.W."/>
            <person name="Crous P.W."/>
            <person name="Grigoriev I.V."/>
        </authorList>
    </citation>
    <scope>NUCLEOTIDE SEQUENCE</scope>
    <source>
        <strain evidence="2">CBS 342.82</strain>
    </source>
</reference>
<proteinExistence type="predicted"/>
<gene>
    <name evidence="2" type="ORF">K489DRAFT_207864</name>
</gene>
<name>A0A6J3M6Z9_9PEZI</name>
<organism evidence="2">
    <name type="scientific">Dissoconium aciculare CBS 342.82</name>
    <dbReference type="NCBI Taxonomy" id="1314786"/>
    <lineage>
        <taxon>Eukaryota</taxon>
        <taxon>Fungi</taxon>
        <taxon>Dikarya</taxon>
        <taxon>Ascomycota</taxon>
        <taxon>Pezizomycotina</taxon>
        <taxon>Dothideomycetes</taxon>
        <taxon>Dothideomycetidae</taxon>
        <taxon>Mycosphaerellales</taxon>
        <taxon>Dissoconiaceae</taxon>
        <taxon>Dissoconium</taxon>
    </lineage>
</organism>
<protein>
    <submittedName>
        <fullName evidence="2">Uncharacterized protein</fullName>
    </submittedName>
</protein>
<keyword evidence="1" id="KW-1185">Reference proteome</keyword>
<accession>A0A6J3M6Z9</accession>
<evidence type="ECO:0000313" key="1">
    <source>
        <dbReference type="Proteomes" id="UP000504637"/>
    </source>
</evidence>
<reference evidence="2" key="3">
    <citation type="submission" date="2025-08" db="UniProtKB">
        <authorList>
            <consortium name="RefSeq"/>
        </authorList>
    </citation>
    <scope>IDENTIFICATION</scope>
    <source>
        <strain evidence="2">CBS 342.82</strain>
    </source>
</reference>
<dbReference type="AlphaFoldDB" id="A0A6J3M6Z9"/>
<dbReference type="GeneID" id="54357425"/>
<dbReference type="Proteomes" id="UP000504637">
    <property type="component" value="Unplaced"/>
</dbReference>
<evidence type="ECO:0000313" key="2">
    <source>
        <dbReference type="RefSeq" id="XP_033460826.1"/>
    </source>
</evidence>
<sequence length="175" mass="19337">MALCDFPAPHLHHPSLHARSTLHAPLVNNRAAYRTVLRPAFSTRANYRGILANALLAASPVLIDKLASKLLNRGMRRICSAESCQDCELCPSPDVARRKHVECSNSVTLIQSLAVRIGRPCESVSAKQSAQSQSAFSLALFRQNRCVQWLFTQVSTQVPPKVGHESDAQPQQYHE</sequence>